<keyword evidence="3" id="KW-1185">Reference proteome</keyword>
<dbReference type="OrthoDB" id="5050747at2759"/>
<feature type="region of interest" description="Disordered" evidence="1">
    <location>
        <begin position="446"/>
        <end position="475"/>
    </location>
</feature>
<reference evidence="2 3" key="1">
    <citation type="submission" date="2020-05" db="EMBL/GenBank/DDBJ databases">
        <title>Identification and distribution of gene clusters putatively required for synthesis of sphingolipid metabolism inhibitors in phylogenetically diverse species of the filamentous fungus Fusarium.</title>
        <authorList>
            <person name="Kim H.-S."/>
            <person name="Busman M."/>
            <person name="Brown D.W."/>
            <person name="Divon H."/>
            <person name="Uhlig S."/>
            <person name="Proctor R.H."/>
        </authorList>
    </citation>
    <scope>NUCLEOTIDE SEQUENCE [LARGE SCALE GENOMIC DNA]</scope>
    <source>
        <strain evidence="2 3">NRRL 66243</strain>
    </source>
</reference>
<dbReference type="RefSeq" id="XP_037205645.1">
    <property type="nucleotide sequence ID" value="XM_037353935.1"/>
</dbReference>
<evidence type="ECO:0000256" key="1">
    <source>
        <dbReference type="SAM" id="MobiDB-lite"/>
    </source>
</evidence>
<organism evidence="2 3">
    <name type="scientific">Fusarium tjaetaba</name>
    <dbReference type="NCBI Taxonomy" id="1567544"/>
    <lineage>
        <taxon>Eukaryota</taxon>
        <taxon>Fungi</taxon>
        <taxon>Dikarya</taxon>
        <taxon>Ascomycota</taxon>
        <taxon>Pezizomycotina</taxon>
        <taxon>Sordariomycetes</taxon>
        <taxon>Hypocreomycetidae</taxon>
        <taxon>Hypocreales</taxon>
        <taxon>Nectriaceae</taxon>
        <taxon>Fusarium</taxon>
        <taxon>Fusarium fujikuroi species complex</taxon>
    </lineage>
</organism>
<sequence>MRQASMLHYVRVRQATEPSSHEATSSTAAEQDEEQRSVTPTTLDVGDSANVDLPDLSRHLLGNIQDVIHDMGLDTEFTTYKQFAFSNIASGQYKEKLLGFLNTKRPDPDRSLIPIEAFASNNERSDWDTHCPKIDNLWDQYTQSVKPLLGEKYDLSWLSKPSGPLTARLLVLWHFPTTNTPNKTFSHTMDQGNPCLRSQKCKIGLPDDVRTQDVNPVRVSYALNDKPVWEKQFDNWDKIEHFNYEFTVATCLDVPFVLVLGKEPFETLKLAHQSRQWNLRPLDINLKVEHTMYHQPLRVYLSVNPQGEVKQVVLRCFHTEYAFNTPKTVHGAMMDFMWNLACELAGVPIHNSTYFSFKVKNNSGKIFNSNKTEKKIDAGTMLKQLWKREQESNRLITMEEIEFYFANKLAAVPELRQSLEESAQRGESLLSAIERLATQRAATTLRERNEKRKQFLPPPPEPAPKRLKNPDNHGGQAIKATREWQSSSAGQAALAGQQRSSQIRGDKMEAKYQAFLSLYQVRQLEVARANGTLTGQQGQAMARFNTIKGYHDSNDRSKLSNALGRYMVFYDKKYPRGIRFEGDGGPRQQADPFANQDHPACVILQGSRLLRTREQKNALAGPET</sequence>
<comment type="caution">
    <text evidence="2">The sequence shown here is derived from an EMBL/GenBank/DDBJ whole genome shotgun (WGS) entry which is preliminary data.</text>
</comment>
<dbReference type="GeneID" id="59306205"/>
<proteinExistence type="predicted"/>
<evidence type="ECO:0000313" key="2">
    <source>
        <dbReference type="EMBL" id="KAF5633206.1"/>
    </source>
</evidence>
<dbReference type="Proteomes" id="UP000530670">
    <property type="component" value="Unassembled WGS sequence"/>
</dbReference>
<gene>
    <name evidence="2" type="ORF">FTJAE_7238</name>
</gene>
<protein>
    <submittedName>
        <fullName evidence="2">Uncharacterized protein</fullName>
    </submittedName>
</protein>
<feature type="region of interest" description="Disordered" evidence="1">
    <location>
        <begin position="1"/>
        <end position="46"/>
    </location>
</feature>
<name>A0A8H5REG9_9HYPO</name>
<feature type="compositionally biased region" description="Low complexity" evidence="1">
    <location>
        <begin position="15"/>
        <end position="29"/>
    </location>
</feature>
<dbReference type="AlphaFoldDB" id="A0A8H5REG9"/>
<dbReference type="EMBL" id="JAAQRI010000145">
    <property type="protein sequence ID" value="KAF5633206.1"/>
    <property type="molecule type" value="Genomic_DNA"/>
</dbReference>
<accession>A0A8H5REG9</accession>
<evidence type="ECO:0000313" key="3">
    <source>
        <dbReference type="Proteomes" id="UP000530670"/>
    </source>
</evidence>